<dbReference type="InterPro" id="IPR008767">
    <property type="entry name" value="Phage_SPP1_head-tail_adaptor"/>
</dbReference>
<dbReference type="Pfam" id="PF05521">
    <property type="entry name" value="Phage_HCP"/>
    <property type="match status" value="1"/>
</dbReference>
<evidence type="ECO:0000313" key="1">
    <source>
        <dbReference type="EMBL" id="OLP56667.1"/>
    </source>
</evidence>
<dbReference type="InterPro" id="IPR038666">
    <property type="entry name" value="SSP1_head-tail_sf"/>
</dbReference>
<dbReference type="RefSeq" id="WP_075633684.1">
    <property type="nucleotide sequence ID" value="NZ_MKIO01000021.1"/>
</dbReference>
<dbReference type="Gene3D" id="2.40.10.270">
    <property type="entry name" value="Bacteriophage SPP1 head-tail adaptor protein"/>
    <property type="match status" value="1"/>
</dbReference>
<organism evidence="1 2">
    <name type="scientific">Xaviernesmea rhizosphaerae</name>
    <dbReference type="NCBI Taxonomy" id="1672749"/>
    <lineage>
        <taxon>Bacteria</taxon>
        <taxon>Pseudomonadati</taxon>
        <taxon>Pseudomonadota</taxon>
        <taxon>Alphaproteobacteria</taxon>
        <taxon>Hyphomicrobiales</taxon>
        <taxon>Rhizobiaceae</taxon>
        <taxon>Rhizobium/Agrobacterium group</taxon>
        <taxon>Xaviernesmea</taxon>
    </lineage>
</organism>
<gene>
    <name evidence="1" type="ORF">BJF92_11300</name>
</gene>
<reference evidence="1 2" key="1">
    <citation type="submission" date="2016-09" db="EMBL/GenBank/DDBJ databases">
        <title>Rhizobium sp. nov., a novel species isolated from the rice rhizosphere.</title>
        <authorList>
            <person name="Zhao J."/>
            <person name="Zhang X."/>
        </authorList>
    </citation>
    <scope>NUCLEOTIDE SEQUENCE [LARGE SCALE GENOMIC DNA]</scope>
    <source>
        <strain evidence="1 2">MH17</strain>
    </source>
</reference>
<dbReference type="OrthoDB" id="7478737at2"/>
<protein>
    <submittedName>
        <fullName evidence="1">Phage head-tail joining protein</fullName>
    </submittedName>
</protein>
<proteinExistence type="predicted"/>
<evidence type="ECO:0000313" key="2">
    <source>
        <dbReference type="Proteomes" id="UP000186143"/>
    </source>
</evidence>
<sequence length="115" mass="12799">MSLNSSQLDRRITIQRATTAVDGFNEAIEAWSDIATIWAKRRDVSDSAKIEFLAAGQIGSFAAARFTVRSSTLTRTITPVDRMIHDGRVWAINGVKEADEGRRRFIEITASRDAD</sequence>
<comment type="caution">
    <text evidence="1">The sequence shown here is derived from an EMBL/GenBank/DDBJ whole genome shotgun (WGS) entry which is preliminary data.</text>
</comment>
<dbReference type="EMBL" id="MKIO01000021">
    <property type="protein sequence ID" value="OLP56667.1"/>
    <property type="molecule type" value="Genomic_DNA"/>
</dbReference>
<dbReference type="NCBIfam" id="TIGR01563">
    <property type="entry name" value="gp16_SPP1"/>
    <property type="match status" value="1"/>
</dbReference>
<dbReference type="AlphaFoldDB" id="A0A1Q9AMN2"/>
<dbReference type="Proteomes" id="UP000186143">
    <property type="component" value="Unassembled WGS sequence"/>
</dbReference>
<accession>A0A1Q9AMN2</accession>
<name>A0A1Q9AMN2_9HYPH</name>
<dbReference type="STRING" id="1672749.BJF92_11300"/>